<dbReference type="Proteomes" id="UP001221519">
    <property type="component" value="Plasmid unnamed1"/>
</dbReference>
<geneLocation type="plasmid" evidence="1 2">
    <name>unnamed1</name>
</geneLocation>
<dbReference type="RefSeq" id="WP_238546449.1">
    <property type="nucleotide sequence ID" value="NZ_CP118109.1"/>
</dbReference>
<keyword evidence="1" id="KW-0614">Plasmid</keyword>
<keyword evidence="2" id="KW-1185">Reference proteome</keyword>
<reference evidence="1 2" key="1">
    <citation type="submission" date="2023-02" db="EMBL/GenBank/DDBJ databases">
        <title>Pathogen: clinical or host-associated sample.</title>
        <authorList>
            <person name="Hergert J."/>
            <person name="Casey R."/>
            <person name="Wagner J."/>
            <person name="Young E.L."/>
            <person name="Oakeson K.F."/>
        </authorList>
    </citation>
    <scope>NUCLEOTIDE SEQUENCE [LARGE SCALE GENOMIC DNA]</scope>
    <source>
        <strain evidence="1 2">2022CK-00829</strain>
        <plasmid evidence="1 2">unnamed1</plasmid>
    </source>
</reference>
<evidence type="ECO:0000313" key="1">
    <source>
        <dbReference type="EMBL" id="WDI05079.1"/>
    </source>
</evidence>
<sequence>MKKNSPMSFEQIMIQQSYQSVEQPVYCRFCGMNVKTPSSNSPGGNNGAWRRNLDWEIKNHCHVKCASENQGGR</sequence>
<dbReference type="EMBL" id="CP118109">
    <property type="protein sequence ID" value="WDI05079.1"/>
    <property type="molecule type" value="Genomic_DNA"/>
</dbReference>
<evidence type="ECO:0000313" key="2">
    <source>
        <dbReference type="Proteomes" id="UP001221519"/>
    </source>
</evidence>
<organism evidence="1 2">
    <name type="scientific">Paenibacillus urinalis</name>
    <dbReference type="NCBI Taxonomy" id="521520"/>
    <lineage>
        <taxon>Bacteria</taxon>
        <taxon>Bacillati</taxon>
        <taxon>Bacillota</taxon>
        <taxon>Bacilli</taxon>
        <taxon>Bacillales</taxon>
        <taxon>Paenibacillaceae</taxon>
        <taxon>Paenibacillus</taxon>
    </lineage>
</organism>
<gene>
    <name evidence="1" type="ORF">PUW25_26275</name>
</gene>
<accession>A0ABY7XH86</accession>
<proteinExistence type="predicted"/>
<protein>
    <recommendedName>
        <fullName evidence="3">Restriction endonuclease</fullName>
    </recommendedName>
</protein>
<evidence type="ECO:0008006" key="3">
    <source>
        <dbReference type="Google" id="ProtNLM"/>
    </source>
</evidence>
<name>A0ABY7XH86_9BACL</name>